<proteinExistence type="predicted"/>
<organism evidence="3 4">
    <name type="scientific">Pseudoclavibacter chungangensis</name>
    <dbReference type="NCBI Taxonomy" id="587635"/>
    <lineage>
        <taxon>Bacteria</taxon>
        <taxon>Bacillati</taxon>
        <taxon>Actinomycetota</taxon>
        <taxon>Actinomycetes</taxon>
        <taxon>Micrococcales</taxon>
        <taxon>Microbacteriaceae</taxon>
        <taxon>Pseudoclavibacter</taxon>
    </lineage>
</organism>
<evidence type="ECO:0000256" key="2">
    <source>
        <dbReference type="SAM" id="SignalP"/>
    </source>
</evidence>
<evidence type="ECO:0000313" key="3">
    <source>
        <dbReference type="EMBL" id="KAB1660353.1"/>
    </source>
</evidence>
<reference evidence="3 4" key="1">
    <citation type="submission" date="2019-09" db="EMBL/GenBank/DDBJ databases">
        <title>Phylogeny of genus Pseudoclavibacter and closely related genus.</title>
        <authorList>
            <person name="Li Y."/>
        </authorList>
    </citation>
    <scope>NUCLEOTIDE SEQUENCE [LARGE SCALE GENOMIC DNA]</scope>
    <source>
        <strain evidence="3 4">DSM 23821</strain>
    </source>
</reference>
<accession>A0A7J5C2S1</accession>
<feature type="region of interest" description="Disordered" evidence="1">
    <location>
        <begin position="161"/>
        <end position="189"/>
    </location>
</feature>
<name>A0A7J5C2S1_9MICO</name>
<keyword evidence="2" id="KW-0732">Signal</keyword>
<dbReference type="EMBL" id="WBJZ01000003">
    <property type="protein sequence ID" value="KAB1660353.1"/>
    <property type="molecule type" value="Genomic_DNA"/>
</dbReference>
<feature type="signal peptide" evidence="2">
    <location>
        <begin position="1"/>
        <end position="20"/>
    </location>
</feature>
<protein>
    <submittedName>
        <fullName evidence="3">DNA modification methylase</fullName>
    </submittedName>
</protein>
<keyword evidence="3" id="KW-0489">Methyltransferase</keyword>
<evidence type="ECO:0000313" key="4">
    <source>
        <dbReference type="Proteomes" id="UP000467240"/>
    </source>
</evidence>
<dbReference type="GO" id="GO:0032259">
    <property type="term" value="P:methylation"/>
    <property type="evidence" value="ECO:0007669"/>
    <property type="project" value="UniProtKB-KW"/>
</dbReference>
<dbReference type="PROSITE" id="PS51257">
    <property type="entry name" value="PROKAR_LIPOPROTEIN"/>
    <property type="match status" value="1"/>
</dbReference>
<dbReference type="OrthoDB" id="3267550at2"/>
<dbReference type="GO" id="GO:0008168">
    <property type="term" value="F:methyltransferase activity"/>
    <property type="evidence" value="ECO:0007669"/>
    <property type="project" value="UniProtKB-KW"/>
</dbReference>
<feature type="chain" id="PRO_5039546006" evidence="2">
    <location>
        <begin position="21"/>
        <end position="189"/>
    </location>
</feature>
<comment type="caution">
    <text evidence="3">The sequence shown here is derived from an EMBL/GenBank/DDBJ whole genome shotgun (WGS) entry which is preliminary data.</text>
</comment>
<evidence type="ECO:0000256" key="1">
    <source>
        <dbReference type="SAM" id="MobiDB-lite"/>
    </source>
</evidence>
<dbReference type="AlphaFoldDB" id="A0A7J5C2S1"/>
<gene>
    <name evidence="3" type="ORF">F8O01_03245</name>
</gene>
<sequence length="189" mass="19044">MKIRAAASLVLALAAAAGLAGCTLVSPQATTLHYDASDGVGVDVGGVKVRNAILLISPEDPGASSTTANFIFGLVNHSGEAGTLTVSYSADGDSTSGEIEFPADEGIIEVGYGTGEQFVLEGVRLAAGATVEVTFTSSNGTTVQAFVPVLDGSITPYGSYLPTVTPSTPSPTDPVETLEPVDTEQPQGP</sequence>
<dbReference type="RefSeq" id="WP_158039453.1">
    <property type="nucleotide sequence ID" value="NZ_JACCFV010000001.1"/>
</dbReference>
<dbReference type="Proteomes" id="UP000467240">
    <property type="component" value="Unassembled WGS sequence"/>
</dbReference>
<keyword evidence="3" id="KW-0808">Transferase</keyword>
<keyword evidence="4" id="KW-1185">Reference proteome</keyword>